<reference evidence="2 3" key="1">
    <citation type="submission" date="2022-05" db="EMBL/GenBank/DDBJ databases">
        <authorList>
            <person name="Park J.-S."/>
        </authorList>
    </citation>
    <scope>NUCLEOTIDE SEQUENCE [LARGE SCALE GENOMIC DNA]</scope>
    <source>
        <strain evidence="2 3">2012CJ34-2</strain>
    </source>
</reference>
<gene>
    <name evidence="2" type="ORF">M3P05_11940</name>
</gene>
<accession>A0ABT0PHA6</accession>
<dbReference type="PANTHER" id="PTHR10374">
    <property type="entry name" value="LACTOYLGLUTATHIONE LYASE GLYOXALASE I"/>
    <property type="match status" value="1"/>
</dbReference>
<dbReference type="PROSITE" id="PS51819">
    <property type="entry name" value="VOC"/>
    <property type="match status" value="1"/>
</dbReference>
<proteinExistence type="predicted"/>
<evidence type="ECO:0000313" key="3">
    <source>
        <dbReference type="Proteomes" id="UP001203338"/>
    </source>
</evidence>
<dbReference type="Proteomes" id="UP001203338">
    <property type="component" value="Unassembled WGS sequence"/>
</dbReference>
<organism evidence="2 3">
    <name type="scientific">Parendozoicomonas callyspongiae</name>
    <dbReference type="NCBI Taxonomy" id="2942213"/>
    <lineage>
        <taxon>Bacteria</taxon>
        <taxon>Pseudomonadati</taxon>
        <taxon>Pseudomonadota</taxon>
        <taxon>Gammaproteobacteria</taxon>
        <taxon>Oceanospirillales</taxon>
        <taxon>Endozoicomonadaceae</taxon>
        <taxon>Parendozoicomonas</taxon>
    </lineage>
</organism>
<name>A0ABT0PHA6_9GAMM</name>
<comment type="caution">
    <text evidence="2">The sequence shown here is derived from an EMBL/GenBank/DDBJ whole genome shotgun (WGS) entry which is preliminary data.</text>
</comment>
<dbReference type="RefSeq" id="WP_249699892.1">
    <property type="nucleotide sequence ID" value="NZ_JAMFLX010000015.1"/>
</dbReference>
<dbReference type="InterPro" id="IPR037523">
    <property type="entry name" value="VOC_core"/>
</dbReference>
<dbReference type="Pfam" id="PF00903">
    <property type="entry name" value="Glyoxalase"/>
    <property type="match status" value="1"/>
</dbReference>
<dbReference type="InterPro" id="IPR029068">
    <property type="entry name" value="Glyas_Bleomycin-R_OHBP_Dase"/>
</dbReference>
<evidence type="ECO:0000259" key="1">
    <source>
        <dbReference type="PROSITE" id="PS51819"/>
    </source>
</evidence>
<dbReference type="PANTHER" id="PTHR10374:SF30">
    <property type="entry name" value="LACTOYLGLUTATHIONE LYASE"/>
    <property type="match status" value="1"/>
</dbReference>
<dbReference type="InterPro" id="IPR004360">
    <property type="entry name" value="Glyas_Fos-R_dOase_dom"/>
</dbReference>
<feature type="domain" description="VOC" evidence="1">
    <location>
        <begin position="2"/>
        <end position="127"/>
    </location>
</feature>
<sequence>MKIMHHRLCITDAEQSLVFYCQKLGMSLVAHEERADSQHYFLAYENTSSALLELVYNPHQYSPEIAPQPSRAEGYWKFSIAVPNLDQVRQLLLACDVPVGDCFEVPDVAYLCHLQDPDGYCIELIQHTFLGNKQNCDPCSNSLPGVPVSLNLSTLRVKDIDASLVFYKALGMKLLSRQVVPSRNMTLYFLSGYGEAAPGTDIDAVEIREWLWQRPYTLLELQHIHGTESQHDFRYRVGVQTGFLGLDYQVESLPDLISSLDTIPAEVLTPDRERKGIETKDPDGYCLRFFC</sequence>
<dbReference type="Gene3D" id="3.10.180.10">
    <property type="entry name" value="2,3-Dihydroxybiphenyl 1,2-Dioxygenase, domain 1"/>
    <property type="match status" value="2"/>
</dbReference>
<evidence type="ECO:0000313" key="2">
    <source>
        <dbReference type="EMBL" id="MCL6270636.1"/>
    </source>
</evidence>
<dbReference type="SUPFAM" id="SSF54593">
    <property type="entry name" value="Glyoxalase/Bleomycin resistance protein/Dihydroxybiphenyl dioxygenase"/>
    <property type="match status" value="2"/>
</dbReference>
<dbReference type="EMBL" id="JAMFLX010000015">
    <property type="protein sequence ID" value="MCL6270636.1"/>
    <property type="molecule type" value="Genomic_DNA"/>
</dbReference>
<keyword evidence="3" id="KW-1185">Reference proteome</keyword>
<protein>
    <recommendedName>
        <fullName evidence="1">VOC domain-containing protein</fullName>
    </recommendedName>
</protein>